<reference evidence="3" key="1">
    <citation type="submission" date="2022-11" db="UniProtKB">
        <authorList>
            <consortium name="WormBaseParasite"/>
        </authorList>
    </citation>
    <scope>IDENTIFICATION</scope>
</reference>
<feature type="chain" id="PRO_5037275536" evidence="1">
    <location>
        <begin position="23"/>
        <end position="97"/>
    </location>
</feature>
<keyword evidence="2" id="KW-1185">Reference proteome</keyword>
<protein>
    <submittedName>
        <fullName evidence="3">Uncharacterized protein</fullName>
    </submittedName>
</protein>
<dbReference type="AlphaFoldDB" id="A0A914VQQ3"/>
<accession>A0A914VQQ3</accession>
<dbReference type="Proteomes" id="UP000887566">
    <property type="component" value="Unplaced"/>
</dbReference>
<keyword evidence="1" id="KW-0732">Signal</keyword>
<evidence type="ECO:0000313" key="3">
    <source>
        <dbReference type="WBParaSite" id="PSAMB.scaffold236size62952.g3684.t1"/>
    </source>
</evidence>
<evidence type="ECO:0000256" key="1">
    <source>
        <dbReference type="SAM" id="SignalP"/>
    </source>
</evidence>
<name>A0A914VQQ3_9BILA</name>
<proteinExistence type="predicted"/>
<dbReference type="WBParaSite" id="PSAMB.scaffold236size62952.g3684.t1">
    <property type="protein sequence ID" value="PSAMB.scaffold236size62952.g3684.t1"/>
    <property type="gene ID" value="PSAMB.scaffold236size62952.g3684"/>
</dbReference>
<sequence length="97" mass="10271">MMRNSIRGFVLFLFCLLPAAYAQTTTVAGNDCAQASVLMMNGTSQLPVVCGLIGVPSGYCPCTHPYCMYSARLSQTVCCSVAPNSNLLTVNPCIIGK</sequence>
<feature type="signal peptide" evidence="1">
    <location>
        <begin position="1"/>
        <end position="22"/>
    </location>
</feature>
<organism evidence="2 3">
    <name type="scientific">Plectus sambesii</name>
    <dbReference type="NCBI Taxonomy" id="2011161"/>
    <lineage>
        <taxon>Eukaryota</taxon>
        <taxon>Metazoa</taxon>
        <taxon>Ecdysozoa</taxon>
        <taxon>Nematoda</taxon>
        <taxon>Chromadorea</taxon>
        <taxon>Plectida</taxon>
        <taxon>Plectina</taxon>
        <taxon>Plectoidea</taxon>
        <taxon>Plectidae</taxon>
        <taxon>Plectus</taxon>
    </lineage>
</organism>
<evidence type="ECO:0000313" key="2">
    <source>
        <dbReference type="Proteomes" id="UP000887566"/>
    </source>
</evidence>